<dbReference type="RefSeq" id="WP_056936560.1">
    <property type="nucleotide sequence ID" value="NZ_AZFN01000001.1"/>
</dbReference>
<dbReference type="GO" id="GO:0003677">
    <property type="term" value="F:DNA binding"/>
    <property type="evidence" value="ECO:0007669"/>
    <property type="project" value="UniProtKB-UniRule"/>
</dbReference>
<evidence type="ECO:0000259" key="3">
    <source>
        <dbReference type="PROSITE" id="PS50977"/>
    </source>
</evidence>
<name>A0A0R1VE15_9LACO</name>
<evidence type="ECO:0000313" key="4">
    <source>
        <dbReference type="EMBL" id="KRM03709.1"/>
    </source>
</evidence>
<evidence type="ECO:0000313" key="5">
    <source>
        <dbReference type="Proteomes" id="UP000051739"/>
    </source>
</evidence>
<dbReference type="PATRIC" id="fig|1423749.3.peg.79"/>
<dbReference type="InterPro" id="IPR001647">
    <property type="entry name" value="HTH_TetR"/>
</dbReference>
<sequence>MYHIKEDQRSIQSAQLISEGLAMVLKKKDYPDISISEVCKINGIARTTFYRHFDTLDDVLMYQYDQLFQQSIRNYADNSYEPVSFARLLLQIATENPTLTTAIIKSDRRELLVAATRSNEKLIMDLLQIQLSNKDLSYLTTLLTYIAYATLKEWVEHGCQESLDELYELMKREVKFIANQF</sequence>
<keyword evidence="5" id="KW-1185">Reference proteome</keyword>
<evidence type="ECO:0000256" key="2">
    <source>
        <dbReference type="PROSITE-ProRule" id="PRU00335"/>
    </source>
</evidence>
<dbReference type="AlphaFoldDB" id="A0A0R1VE15"/>
<gene>
    <name evidence="4" type="ORF">FC60_GL000079</name>
</gene>
<feature type="domain" description="HTH tetR-type" evidence="3">
    <location>
        <begin position="11"/>
        <end position="71"/>
    </location>
</feature>
<dbReference type="Proteomes" id="UP000051739">
    <property type="component" value="Unassembled WGS sequence"/>
</dbReference>
<dbReference type="InterPro" id="IPR009057">
    <property type="entry name" value="Homeodomain-like_sf"/>
</dbReference>
<dbReference type="InterPro" id="IPR039532">
    <property type="entry name" value="TetR_C_Firmicutes"/>
</dbReference>
<organism evidence="4 5">
    <name type="scientific">Limosilactobacillus gastricus DSM 16045</name>
    <dbReference type="NCBI Taxonomy" id="1423749"/>
    <lineage>
        <taxon>Bacteria</taxon>
        <taxon>Bacillati</taxon>
        <taxon>Bacillota</taxon>
        <taxon>Bacilli</taxon>
        <taxon>Lactobacillales</taxon>
        <taxon>Lactobacillaceae</taxon>
        <taxon>Limosilactobacillus</taxon>
    </lineage>
</organism>
<dbReference type="EMBL" id="AZFN01000001">
    <property type="protein sequence ID" value="KRM03709.1"/>
    <property type="molecule type" value="Genomic_DNA"/>
</dbReference>
<evidence type="ECO:0000256" key="1">
    <source>
        <dbReference type="ARBA" id="ARBA00023125"/>
    </source>
</evidence>
<reference evidence="4 5" key="1">
    <citation type="journal article" date="2015" name="Genome Announc.">
        <title>Expanding the biotechnology potential of lactobacilli through comparative genomics of 213 strains and associated genera.</title>
        <authorList>
            <person name="Sun Z."/>
            <person name="Harris H.M."/>
            <person name="McCann A."/>
            <person name="Guo C."/>
            <person name="Argimon S."/>
            <person name="Zhang W."/>
            <person name="Yang X."/>
            <person name="Jeffery I.B."/>
            <person name="Cooney J.C."/>
            <person name="Kagawa T.F."/>
            <person name="Liu W."/>
            <person name="Song Y."/>
            <person name="Salvetti E."/>
            <person name="Wrobel A."/>
            <person name="Rasinkangas P."/>
            <person name="Parkhill J."/>
            <person name="Rea M.C."/>
            <person name="O'Sullivan O."/>
            <person name="Ritari J."/>
            <person name="Douillard F.P."/>
            <person name="Paul Ross R."/>
            <person name="Yang R."/>
            <person name="Briner A.E."/>
            <person name="Felis G.E."/>
            <person name="de Vos W.M."/>
            <person name="Barrangou R."/>
            <person name="Klaenhammer T.R."/>
            <person name="Caufield P.W."/>
            <person name="Cui Y."/>
            <person name="Zhang H."/>
            <person name="O'Toole P.W."/>
        </authorList>
    </citation>
    <scope>NUCLEOTIDE SEQUENCE [LARGE SCALE GENOMIC DNA]</scope>
    <source>
        <strain evidence="4 5">DSM 16045</strain>
    </source>
</reference>
<protein>
    <recommendedName>
        <fullName evidence="3">HTH tetR-type domain-containing protein</fullName>
    </recommendedName>
</protein>
<feature type="DNA-binding region" description="H-T-H motif" evidence="2">
    <location>
        <begin position="34"/>
        <end position="53"/>
    </location>
</feature>
<dbReference type="SUPFAM" id="SSF46689">
    <property type="entry name" value="Homeodomain-like"/>
    <property type="match status" value="1"/>
</dbReference>
<proteinExistence type="predicted"/>
<accession>A0A0R1VE15</accession>
<dbReference type="PROSITE" id="PS50977">
    <property type="entry name" value="HTH_TETR_2"/>
    <property type="match status" value="1"/>
</dbReference>
<comment type="caution">
    <text evidence="4">The sequence shown here is derived from an EMBL/GenBank/DDBJ whole genome shotgun (WGS) entry which is preliminary data.</text>
</comment>
<dbReference type="Pfam" id="PF14278">
    <property type="entry name" value="TetR_C_8"/>
    <property type="match status" value="1"/>
</dbReference>
<keyword evidence="1 2" id="KW-0238">DNA-binding</keyword>
<dbReference type="Gene3D" id="1.10.357.10">
    <property type="entry name" value="Tetracycline Repressor, domain 2"/>
    <property type="match status" value="1"/>
</dbReference>